<evidence type="ECO:0000313" key="4">
    <source>
        <dbReference type="EMBL" id="VUG19844.1"/>
    </source>
</evidence>
<evidence type="ECO:0000313" key="5">
    <source>
        <dbReference type="Proteomes" id="UP000478008"/>
    </source>
</evidence>
<feature type="region of interest" description="Disordered" evidence="1">
    <location>
        <begin position="322"/>
        <end position="354"/>
    </location>
</feature>
<dbReference type="GO" id="GO:0032543">
    <property type="term" value="P:mitochondrial translation"/>
    <property type="evidence" value="ECO:0007669"/>
    <property type="project" value="InterPro"/>
</dbReference>
<reference evidence="3 6" key="2">
    <citation type="journal article" date="2020" name="Appl. Microbiol. Biotechnol.">
        <title>Targeted gene deletion in Brettanomyces bruxellensis with an expression-free CRISPR-Cas9 system.</title>
        <authorList>
            <person name="Varela C."/>
            <person name="Bartel C."/>
            <person name="Onetto C."/>
            <person name="Borneman A."/>
        </authorList>
    </citation>
    <scope>NUCLEOTIDE SEQUENCE [LARGE SCALE GENOMIC DNA]</scope>
    <source>
        <strain evidence="3 6">AWRI1613</strain>
    </source>
</reference>
<proteinExistence type="predicted"/>
<organism evidence="4 5">
    <name type="scientific">Dekkera bruxellensis</name>
    <name type="common">Brettanomyces custersii</name>
    <dbReference type="NCBI Taxonomy" id="5007"/>
    <lineage>
        <taxon>Eukaryota</taxon>
        <taxon>Fungi</taxon>
        <taxon>Dikarya</taxon>
        <taxon>Ascomycota</taxon>
        <taxon>Saccharomycotina</taxon>
        <taxon>Pichiomycetes</taxon>
        <taxon>Pichiales</taxon>
        <taxon>Pichiaceae</taxon>
        <taxon>Brettanomyces</taxon>
    </lineage>
</organism>
<evidence type="ECO:0000256" key="1">
    <source>
        <dbReference type="SAM" id="MobiDB-lite"/>
    </source>
</evidence>
<evidence type="ECO:0000313" key="6">
    <source>
        <dbReference type="Proteomes" id="UP000568158"/>
    </source>
</evidence>
<dbReference type="AlphaFoldDB" id="A0A7D9H498"/>
<dbReference type="GO" id="GO:0003735">
    <property type="term" value="F:structural constituent of ribosome"/>
    <property type="evidence" value="ECO:0007669"/>
    <property type="project" value="InterPro"/>
</dbReference>
<accession>A0A7D9H498</accession>
<feature type="region of interest" description="Disordered" evidence="1">
    <location>
        <begin position="38"/>
        <end position="67"/>
    </location>
</feature>
<sequence>MFRSLRVAASLRNAAKRQITGLSAHNTRSISFSSAKFAAEKTTNEQKKGTSEQKSSEKDAVTSGEEPLEWSLNRVDRKLRKAAKAAGEKLNDAFLINRPDLWKGLPDEMIVRLHRRRVVNLGKNFKHNKDELEALLSTAHDPAEAAFIQKVYYEPESQQFDSDIETDYENYMTEGEFMEDSYEQNENDELPTKAQDILRDFHEQLDFNRKAAYELPALAKLREKYVHPSETDKPVVLRYTSYLGEKNPASRKVVMIVKVKNLQLSELESHKLKLLAGPRYDYTTDILRISSDGFLEPAQNASYLSDILNNLISESKTDPQEFADVPLDTRPVDKRNKKKQHRNKKQYKFPEQWERPIHPEDRRVELKTLLPFE</sequence>
<dbReference type="PANTHER" id="PTHR13490:SF0">
    <property type="entry name" value="SMALL RIBOSOMAL SUBUNIT PROTEIN MS35"/>
    <property type="match status" value="1"/>
</dbReference>
<reference evidence="4 5" key="1">
    <citation type="submission" date="2019-07" db="EMBL/GenBank/DDBJ databases">
        <authorList>
            <person name="Friedrich A."/>
            <person name="Schacherer J."/>
        </authorList>
    </citation>
    <scope>NUCLEOTIDE SEQUENCE [LARGE SCALE GENOMIC DNA]</scope>
</reference>
<feature type="domain" description="Small ribosomal subunit protein mS35 mitochondrial conserved" evidence="2">
    <location>
        <begin position="225"/>
        <end position="353"/>
    </location>
</feature>
<feature type="compositionally biased region" description="Basic and acidic residues" evidence="1">
    <location>
        <begin position="38"/>
        <end position="60"/>
    </location>
</feature>
<name>A0A7D9H498_DEKBR</name>
<keyword evidence="5" id="KW-1185">Reference proteome</keyword>
<gene>
    <name evidence="4" type="ORF">DEBR0S6_01178G</name>
    <name evidence="3" type="ORF">HII12_001479</name>
</gene>
<evidence type="ECO:0000313" key="3">
    <source>
        <dbReference type="EMBL" id="KAF6014153.1"/>
    </source>
</evidence>
<dbReference type="PANTHER" id="PTHR13490">
    <property type="entry name" value="MITOCHONDRIAL 28S RIBOSOMAL PROTEIN S28"/>
    <property type="match status" value="1"/>
</dbReference>
<protein>
    <submittedName>
        <fullName evidence="4">DEBR0S6_01178g1_1</fullName>
    </submittedName>
</protein>
<feature type="compositionally biased region" description="Basic residues" evidence="1">
    <location>
        <begin position="335"/>
        <end position="347"/>
    </location>
</feature>
<dbReference type="EMBL" id="CABFWN010000006">
    <property type="protein sequence ID" value="VUG19844.1"/>
    <property type="molecule type" value="Genomic_DNA"/>
</dbReference>
<dbReference type="Pfam" id="PF10213">
    <property type="entry name" value="MRP-S28"/>
    <property type="match status" value="1"/>
</dbReference>
<dbReference type="GO" id="GO:0005763">
    <property type="term" value="C:mitochondrial small ribosomal subunit"/>
    <property type="evidence" value="ECO:0007669"/>
    <property type="project" value="TreeGrafter"/>
</dbReference>
<dbReference type="Proteomes" id="UP000478008">
    <property type="component" value="Unassembled WGS sequence"/>
</dbReference>
<evidence type="ECO:0000259" key="2">
    <source>
        <dbReference type="Pfam" id="PF10213"/>
    </source>
</evidence>
<dbReference type="EMBL" id="JABCYN010000015">
    <property type="protein sequence ID" value="KAF6014153.1"/>
    <property type="molecule type" value="Genomic_DNA"/>
</dbReference>
<dbReference type="InterPro" id="IPR019349">
    <property type="entry name" value="Ribosomal_mS35_mit"/>
</dbReference>
<dbReference type="InterPro" id="IPR039848">
    <property type="entry name" value="Ribosomal_mS35_mt"/>
</dbReference>
<dbReference type="Proteomes" id="UP000568158">
    <property type="component" value="Unassembled WGS sequence"/>
</dbReference>